<feature type="transmembrane region" description="Helical" evidence="1">
    <location>
        <begin position="100"/>
        <end position="120"/>
    </location>
</feature>
<feature type="transmembrane region" description="Helical" evidence="1">
    <location>
        <begin position="73"/>
        <end position="94"/>
    </location>
</feature>
<evidence type="ECO:0000313" key="2">
    <source>
        <dbReference type="EMBL" id="AAZ46896.1"/>
    </source>
</evidence>
<dbReference type="STRING" id="159087.Daro_2156"/>
<feature type="transmembrane region" description="Helical" evidence="1">
    <location>
        <begin position="35"/>
        <end position="53"/>
    </location>
</feature>
<proteinExistence type="predicted"/>
<dbReference type="KEGG" id="dar:Daro_2156"/>
<gene>
    <name evidence="2" type="ordered locus">Daro_2156</name>
</gene>
<evidence type="ECO:0008006" key="3">
    <source>
        <dbReference type="Google" id="ProtNLM"/>
    </source>
</evidence>
<accession>Q47E35</accession>
<dbReference type="EMBL" id="CP000089">
    <property type="protein sequence ID" value="AAZ46896.1"/>
    <property type="molecule type" value="Genomic_DNA"/>
</dbReference>
<protein>
    <recommendedName>
        <fullName evidence="3">Transmembrane protein</fullName>
    </recommendedName>
</protein>
<name>Q47E35_DECAR</name>
<reference evidence="2" key="1">
    <citation type="submission" date="2005-08" db="EMBL/GenBank/DDBJ databases">
        <title>Complete sequence of Dechloromonas aromatica RCB.</title>
        <authorList>
            <person name="Salinero K.K."/>
            <person name="Copeland A."/>
            <person name="Lucas S."/>
            <person name="Lapidus A."/>
            <person name="Barry K."/>
            <person name="Detter J.C."/>
            <person name="Glavina T."/>
            <person name="Hammon N."/>
            <person name="Israni S."/>
            <person name="Pitluck S."/>
            <person name="Di Bartolo G."/>
            <person name="Trong S."/>
            <person name="Schmutz J."/>
            <person name="Larimer F."/>
            <person name="Land M."/>
            <person name="Ivanova N."/>
            <person name="Richardson P."/>
        </authorList>
    </citation>
    <scope>NUCLEOTIDE SEQUENCE</scope>
    <source>
        <strain evidence="2">RCB</strain>
    </source>
</reference>
<keyword evidence="1" id="KW-1133">Transmembrane helix</keyword>
<evidence type="ECO:0000256" key="1">
    <source>
        <dbReference type="SAM" id="Phobius"/>
    </source>
</evidence>
<organism evidence="2">
    <name type="scientific">Dechloromonas aromatica (strain RCB)</name>
    <dbReference type="NCBI Taxonomy" id="159087"/>
    <lineage>
        <taxon>Bacteria</taxon>
        <taxon>Pseudomonadati</taxon>
        <taxon>Pseudomonadota</taxon>
        <taxon>Betaproteobacteria</taxon>
        <taxon>Rhodocyclales</taxon>
        <taxon>Azonexaceae</taxon>
        <taxon>Dechloromonas</taxon>
    </lineage>
</organism>
<sequence>MLGGGLILLAGVLILLAGRFPLPLGLYTALQGPPMILSAIAAYCGITVALASIIDRIDGVDAVAAYHHVGRWFWWFGQLTALLACTLTLIGFFLPGLGNGVRWGAAVSTTFCSILLIAFLDQAKPATRQQLPCGKNTPANEMLKTCLALILMAVAGMLIYQRYADYRAREQGYAASDEAERRAAKPWIHEFDTLPGQLSVDELKSRVALGGHRLSCFSRAELEPQNRLQEDDTHDCWTNIGEAWGIPAHIVVFGFGQHGLRSQMLRFPHASWPLVEAYLERLGQRQAQTFGVDPSSRRPISGWRIDSGLVFSSAPPSGEEVVVLWNAKDELARLYCRDELSPKAAKKQYGYTVPVAALWPEINCRDFR</sequence>
<keyword evidence="1" id="KW-0472">Membrane</keyword>
<keyword evidence="1" id="KW-0812">Transmembrane</keyword>
<dbReference type="AlphaFoldDB" id="Q47E35"/>
<dbReference type="HOGENOM" id="CLU_751686_0_0_4"/>
<feature type="transmembrane region" description="Helical" evidence="1">
    <location>
        <begin position="141"/>
        <end position="160"/>
    </location>
</feature>